<dbReference type="Pfam" id="PF00133">
    <property type="entry name" value="tRNA-synt_1"/>
    <property type="match status" value="1"/>
</dbReference>
<dbReference type="RefSeq" id="WP_168719320.1">
    <property type="nucleotide sequence ID" value="NZ_CP042909.1"/>
</dbReference>
<comment type="subunit">
    <text evidence="2 12">Monomer.</text>
</comment>
<feature type="domain" description="Aminoacyl-tRNA synthetase class Ia" evidence="13">
    <location>
        <begin position="16"/>
        <end position="564"/>
    </location>
</feature>
<protein>
    <recommendedName>
        <fullName evidence="12">Valine--tRNA ligase</fullName>
        <ecNumber evidence="12">6.1.1.9</ecNumber>
    </recommendedName>
    <alternativeName>
        <fullName evidence="12">Valyl-tRNA synthetase</fullName>
        <shortName evidence="12">ValRS</shortName>
    </alternativeName>
</protein>
<keyword evidence="17" id="KW-1185">Reference proteome</keyword>
<keyword evidence="8 12" id="KW-0175">Coiled coil</keyword>
<evidence type="ECO:0000256" key="2">
    <source>
        <dbReference type="ARBA" id="ARBA00011245"/>
    </source>
</evidence>
<dbReference type="PANTHER" id="PTHR11946">
    <property type="entry name" value="VALYL-TRNA SYNTHETASES"/>
    <property type="match status" value="1"/>
</dbReference>
<dbReference type="GO" id="GO:0005829">
    <property type="term" value="C:cytosol"/>
    <property type="evidence" value="ECO:0007669"/>
    <property type="project" value="TreeGrafter"/>
</dbReference>
<dbReference type="Gene3D" id="3.90.740.10">
    <property type="entry name" value="Valyl/Leucyl/Isoleucyl-tRNA synthetase, editing domain"/>
    <property type="match status" value="1"/>
</dbReference>
<dbReference type="InterPro" id="IPR002300">
    <property type="entry name" value="aa-tRNA-synth_Ia"/>
</dbReference>
<comment type="subcellular location">
    <subcellularLocation>
        <location evidence="1 12">Cytoplasm</location>
    </subcellularLocation>
</comment>
<dbReference type="InterPro" id="IPR009008">
    <property type="entry name" value="Val/Leu/Ile-tRNA-synth_edit"/>
</dbReference>
<comment type="domain">
    <text evidence="12">ValRS has two distinct active sites: one for aminoacylation and one for editing. The misactivated threonine is translocated from the active site to the editing site.</text>
</comment>
<evidence type="ECO:0000256" key="5">
    <source>
        <dbReference type="ARBA" id="ARBA00022741"/>
    </source>
</evidence>
<evidence type="ECO:0000256" key="6">
    <source>
        <dbReference type="ARBA" id="ARBA00022840"/>
    </source>
</evidence>
<evidence type="ECO:0000256" key="7">
    <source>
        <dbReference type="ARBA" id="ARBA00022917"/>
    </source>
</evidence>
<keyword evidence="3 12" id="KW-0963">Cytoplasm</keyword>
<dbReference type="AlphaFoldDB" id="A0A6H1WS57"/>
<evidence type="ECO:0000313" key="16">
    <source>
        <dbReference type="EMBL" id="QJA05966.1"/>
    </source>
</evidence>
<dbReference type="InterPro" id="IPR009080">
    <property type="entry name" value="tRNAsynth_Ia_anticodon-bd"/>
</dbReference>
<name>A0A6H1WS57_9BACT</name>
<dbReference type="Proteomes" id="UP000501253">
    <property type="component" value="Chromosome"/>
</dbReference>
<dbReference type="EC" id="6.1.1.9" evidence="12"/>
<comment type="catalytic activity">
    <reaction evidence="10 12">
        <text>tRNA(Val) + L-valine + ATP = L-valyl-tRNA(Val) + AMP + diphosphate</text>
        <dbReference type="Rhea" id="RHEA:10704"/>
        <dbReference type="Rhea" id="RHEA-COMP:9672"/>
        <dbReference type="Rhea" id="RHEA-COMP:9708"/>
        <dbReference type="ChEBI" id="CHEBI:30616"/>
        <dbReference type="ChEBI" id="CHEBI:33019"/>
        <dbReference type="ChEBI" id="CHEBI:57762"/>
        <dbReference type="ChEBI" id="CHEBI:78442"/>
        <dbReference type="ChEBI" id="CHEBI:78537"/>
        <dbReference type="ChEBI" id="CHEBI:456215"/>
        <dbReference type="EC" id="6.1.1.9"/>
    </reaction>
</comment>
<dbReference type="CDD" id="cd07962">
    <property type="entry name" value="Anticodon_Ia_Val"/>
    <property type="match status" value="1"/>
</dbReference>
<dbReference type="InterPro" id="IPR013155">
    <property type="entry name" value="M/V/L/I-tRNA-synth_anticd-bd"/>
</dbReference>
<evidence type="ECO:0000256" key="8">
    <source>
        <dbReference type="ARBA" id="ARBA00023054"/>
    </source>
</evidence>
<dbReference type="FunFam" id="3.40.50.620:FF:000032">
    <property type="entry name" value="Valine--tRNA ligase"/>
    <property type="match status" value="1"/>
</dbReference>
<evidence type="ECO:0000256" key="11">
    <source>
        <dbReference type="ARBA" id="ARBA00060830"/>
    </source>
</evidence>
<dbReference type="EMBL" id="CP042909">
    <property type="protein sequence ID" value="QJA05966.1"/>
    <property type="molecule type" value="Genomic_DNA"/>
</dbReference>
<proteinExistence type="inferred from homology"/>
<keyword evidence="4 12" id="KW-0436">Ligase</keyword>
<feature type="coiled-coil region" evidence="12">
    <location>
        <begin position="807"/>
        <end position="876"/>
    </location>
</feature>
<dbReference type="SUPFAM" id="SSF52374">
    <property type="entry name" value="Nucleotidylyl transferase"/>
    <property type="match status" value="1"/>
</dbReference>
<dbReference type="HAMAP" id="MF_02004">
    <property type="entry name" value="Val_tRNA_synth_type1"/>
    <property type="match status" value="1"/>
</dbReference>
<dbReference type="CDD" id="cd00817">
    <property type="entry name" value="ValRS_core"/>
    <property type="match status" value="1"/>
</dbReference>
<dbReference type="NCBIfam" id="NF004349">
    <property type="entry name" value="PRK05729.1"/>
    <property type="match status" value="1"/>
</dbReference>
<dbReference type="GO" id="GO:0005524">
    <property type="term" value="F:ATP binding"/>
    <property type="evidence" value="ECO:0007669"/>
    <property type="project" value="UniProtKB-UniRule"/>
</dbReference>
<dbReference type="GO" id="GO:0002161">
    <property type="term" value="F:aminoacyl-tRNA deacylase activity"/>
    <property type="evidence" value="ECO:0007669"/>
    <property type="project" value="InterPro"/>
</dbReference>
<dbReference type="InterPro" id="IPR001412">
    <property type="entry name" value="aa-tRNA-synth_I_CS"/>
</dbReference>
<keyword evidence="7 12" id="KW-0648">Protein biosynthesis</keyword>
<comment type="domain">
    <text evidence="12">The C-terminal coiled-coil domain is crucial for aminoacylation activity.</text>
</comment>
<feature type="domain" description="Methionyl/Valyl/Leucyl/Isoleucyl-tRNA synthetase anticodon-binding" evidence="14">
    <location>
        <begin position="607"/>
        <end position="751"/>
    </location>
</feature>
<keyword evidence="5 12" id="KW-0547">Nucleotide-binding</keyword>
<dbReference type="FunFam" id="1.10.730.10:FF:000014">
    <property type="entry name" value="Valine--tRNA ligase"/>
    <property type="match status" value="1"/>
</dbReference>
<evidence type="ECO:0000259" key="14">
    <source>
        <dbReference type="Pfam" id="PF08264"/>
    </source>
</evidence>
<dbReference type="InterPro" id="IPR033705">
    <property type="entry name" value="Anticodon_Ia_Val"/>
</dbReference>
<feature type="short sequence motif" description="'KMSKS' region" evidence="12">
    <location>
        <begin position="524"/>
        <end position="528"/>
    </location>
</feature>
<dbReference type="FunFam" id="3.90.740.10:FF:000005">
    <property type="entry name" value="Valine--tRNA ligase, mitochondrial"/>
    <property type="match status" value="1"/>
</dbReference>
<dbReference type="SUPFAM" id="SSF50677">
    <property type="entry name" value="ValRS/IleRS/LeuRS editing domain"/>
    <property type="match status" value="1"/>
</dbReference>
<evidence type="ECO:0000256" key="4">
    <source>
        <dbReference type="ARBA" id="ARBA00022598"/>
    </source>
</evidence>
<gene>
    <name evidence="12" type="primary">valS</name>
    <name evidence="16" type="ORF">FVE67_03770</name>
</gene>
<evidence type="ECO:0000256" key="12">
    <source>
        <dbReference type="HAMAP-Rule" id="MF_02004"/>
    </source>
</evidence>
<dbReference type="Gene3D" id="1.10.730.10">
    <property type="entry name" value="Isoleucyl-tRNA Synthetase, Domain 1"/>
    <property type="match status" value="1"/>
</dbReference>
<dbReference type="InterPro" id="IPR014729">
    <property type="entry name" value="Rossmann-like_a/b/a_fold"/>
</dbReference>
<dbReference type="Pfam" id="PF10458">
    <property type="entry name" value="Val_tRNA-synt_C"/>
    <property type="match status" value="1"/>
</dbReference>
<dbReference type="PANTHER" id="PTHR11946:SF93">
    <property type="entry name" value="VALINE--TRNA LIGASE, CHLOROPLASTIC_MITOCHONDRIAL 2"/>
    <property type="match status" value="1"/>
</dbReference>
<dbReference type="GO" id="GO:0004832">
    <property type="term" value="F:valine-tRNA ligase activity"/>
    <property type="evidence" value="ECO:0007669"/>
    <property type="project" value="UniProtKB-UniRule"/>
</dbReference>
<feature type="domain" description="Valyl-tRNA synthetase tRNA-binding arm" evidence="15">
    <location>
        <begin position="809"/>
        <end position="873"/>
    </location>
</feature>
<dbReference type="Gene3D" id="1.10.287.380">
    <property type="entry name" value="Valyl-tRNA synthetase, C-terminal domain"/>
    <property type="match status" value="1"/>
</dbReference>
<dbReference type="InterPro" id="IPR019499">
    <property type="entry name" value="Val-tRNA_synth_tRNA-bd"/>
</dbReference>
<dbReference type="KEGG" id="tmai:FVE67_03770"/>
<evidence type="ECO:0000259" key="15">
    <source>
        <dbReference type="Pfam" id="PF10458"/>
    </source>
</evidence>
<comment type="function">
    <text evidence="12">Catalyzes the attachment of valine to tRNA(Val). As ValRS can inadvertently accommodate and process structurally similar amino acids such as threonine, to avoid such errors, it has a 'posttransfer' editing activity that hydrolyzes mischarged Thr-tRNA(Val) in a tRNA-dependent manner.</text>
</comment>
<dbReference type="Gene3D" id="3.40.50.620">
    <property type="entry name" value="HUPs"/>
    <property type="match status" value="2"/>
</dbReference>
<dbReference type="FunFam" id="3.40.50.620:FF:000078">
    <property type="entry name" value="Valine--tRNA ligase, mitochondrial"/>
    <property type="match status" value="1"/>
</dbReference>
<keyword evidence="6 12" id="KW-0067">ATP-binding</keyword>
<feature type="short sequence motif" description="'HIGH' region" evidence="12">
    <location>
        <begin position="45"/>
        <end position="55"/>
    </location>
</feature>
<accession>A0A6H1WS57</accession>
<evidence type="ECO:0000256" key="9">
    <source>
        <dbReference type="ARBA" id="ARBA00023146"/>
    </source>
</evidence>
<dbReference type="NCBIfam" id="TIGR00422">
    <property type="entry name" value="valS"/>
    <property type="match status" value="1"/>
</dbReference>
<dbReference type="PRINTS" id="PR00986">
    <property type="entry name" value="TRNASYNTHVAL"/>
</dbReference>
<dbReference type="InterPro" id="IPR002303">
    <property type="entry name" value="Valyl-tRNA_ligase"/>
</dbReference>
<dbReference type="FunFam" id="1.10.287.380:FF:000001">
    <property type="entry name" value="Valine--tRNA ligase"/>
    <property type="match status" value="1"/>
</dbReference>
<keyword evidence="9 12" id="KW-0030">Aminoacyl-tRNA synthetase</keyword>
<dbReference type="PROSITE" id="PS00178">
    <property type="entry name" value="AA_TRNA_LIGASE_I"/>
    <property type="match status" value="1"/>
</dbReference>
<evidence type="ECO:0000256" key="1">
    <source>
        <dbReference type="ARBA" id="ARBA00004496"/>
    </source>
</evidence>
<evidence type="ECO:0000256" key="3">
    <source>
        <dbReference type="ARBA" id="ARBA00022490"/>
    </source>
</evidence>
<dbReference type="Pfam" id="PF08264">
    <property type="entry name" value="Anticodon_1"/>
    <property type="match status" value="1"/>
</dbReference>
<dbReference type="GO" id="GO:0006438">
    <property type="term" value="P:valyl-tRNA aminoacylation"/>
    <property type="evidence" value="ECO:0007669"/>
    <property type="project" value="UniProtKB-UniRule"/>
</dbReference>
<evidence type="ECO:0000256" key="10">
    <source>
        <dbReference type="ARBA" id="ARBA00047552"/>
    </source>
</evidence>
<feature type="binding site" evidence="12">
    <location>
        <position position="527"/>
    </location>
    <ligand>
        <name>ATP</name>
        <dbReference type="ChEBI" id="CHEBI:30616"/>
    </ligand>
</feature>
<evidence type="ECO:0000313" key="17">
    <source>
        <dbReference type="Proteomes" id="UP000501253"/>
    </source>
</evidence>
<sequence>MKELPKSYDFRKAEDKWYRFWEERGYFRPSLDPKKPKFSVVIPPPNVTGSLHIGHALNNTIQDILVRYKRMDGYDTLWVPGTDHAGIATQNVVERELAKEGKTRHDLGREKFLERVWQWKERFGNRIIEQLKRLGASCDWSRLRFTMDEGLSRAVREVFVRLWEEGLIYRGDYIINWCPRCHTALADIEVEHRPTPGHLWYIRYPLSEGSGEIVVATTRPETMLGDTAVAVHPEDERYRAFVGKTLRLPLLGREIPVVADPAVDPEFGTGAVKVTPAHDFADFEMAQRHGLPLVKIMDENGRMTPEAGPYAGLDRFEARRRVLADLEAQGFLVKTEDYEVMLGHCYRCDCVVEPLVSKQWFVRMKPLAQPAIAAVDYGFIRLVPENWNNLYFDWMYRIRDWCISRQIWWGHRIPAWTCEHCGKTSVSREDLERCPECGSEKILQEEDVLDTWFSSALWPFSTLGWPEKTEDLRTFYPTSVLVTSFDILFFWVARMIMMGLHFMGAVPFRTVYIHALVRDEKGQKMSKSRGNVIDPVDMIEKYGADALRFTLAALAAQGRDIKLSESRIEGYRHFVNKIWNAARFVLLNLEDFEPGEIPQEALPLPSRWILSRLAATVERVRDRLEAYEFDQAALALYHFFWHEFCDWYVEASKLYLRQQGQRGLTQRVLHRVLEASLRLLHPFMPFVTEELWQNLPHEGESIMVAPYPRPEDFPRDGAAEEEMGLLMEAVVALRNIRADYRLHPTQEIPAVIVSEDPETRAFFEREAALIRMLARVGEFAVRASGRPEAAASAVLSRAEIFVPLSGLVDFRQEIARLEKEKAKVEKEWQRVKARLENPAFVEKAPEEVVEKEKERARELEERYRRLLTNLEVLHQALKE</sequence>
<reference evidence="16 17" key="1">
    <citation type="submission" date="2019-08" db="EMBL/GenBank/DDBJ databases">
        <title>Complete genome sequence of Thermosulfurimonas marina SU872T, an anaerobic thermophilic chemolithoautotrophic bacterium isolated from a shallow marine hydrothermal vent.</title>
        <authorList>
            <person name="Allioux M."/>
            <person name="Jebbar M."/>
            <person name="Slobodkina G."/>
            <person name="Slobodkin A."/>
            <person name="Moalic Y."/>
            <person name="Frolova A."/>
            <person name="Shao Z."/>
            <person name="Alain K."/>
        </authorList>
    </citation>
    <scope>NUCLEOTIDE SEQUENCE [LARGE SCALE GENOMIC DNA]</scope>
    <source>
        <strain evidence="16 17">SU872</strain>
    </source>
</reference>
<comment type="similarity">
    <text evidence="11 12">Belongs to the class-I aminoacyl-tRNA synthetase family. ValS type 1 subfamily.</text>
</comment>
<dbReference type="SUPFAM" id="SSF47323">
    <property type="entry name" value="Anticodon-binding domain of a subclass of class I aminoacyl-tRNA synthetases"/>
    <property type="match status" value="1"/>
</dbReference>
<dbReference type="SUPFAM" id="SSF46589">
    <property type="entry name" value="tRNA-binding arm"/>
    <property type="match status" value="1"/>
</dbReference>
<evidence type="ECO:0000259" key="13">
    <source>
        <dbReference type="Pfam" id="PF00133"/>
    </source>
</evidence>
<organism evidence="16 17">
    <name type="scientific">Thermosulfurimonas marina</name>
    <dbReference type="NCBI Taxonomy" id="2047767"/>
    <lineage>
        <taxon>Bacteria</taxon>
        <taxon>Pseudomonadati</taxon>
        <taxon>Thermodesulfobacteriota</taxon>
        <taxon>Thermodesulfobacteria</taxon>
        <taxon>Thermodesulfobacteriales</taxon>
        <taxon>Thermodesulfobacteriaceae</taxon>
        <taxon>Thermosulfurimonas</taxon>
    </lineage>
</organism>
<dbReference type="InterPro" id="IPR010978">
    <property type="entry name" value="tRNA-bd_arm"/>
</dbReference>
<dbReference type="InterPro" id="IPR037118">
    <property type="entry name" value="Val-tRNA_synth_C_sf"/>
</dbReference>